<evidence type="ECO:0000256" key="2">
    <source>
        <dbReference type="SAM" id="Phobius"/>
    </source>
</evidence>
<dbReference type="Pfam" id="PF00226">
    <property type="entry name" value="DnaJ"/>
    <property type="match status" value="1"/>
</dbReference>
<dbReference type="PANTHER" id="PTHR44873:SF1">
    <property type="entry name" value="DNAJ HOMOLOG SUBFAMILY C MEMBER 30, MITOCHONDRIAL"/>
    <property type="match status" value="1"/>
</dbReference>
<dbReference type="InterPro" id="IPR053025">
    <property type="entry name" value="Mito_ATP_Synthase-Asso"/>
</dbReference>
<evidence type="ECO:0000313" key="4">
    <source>
        <dbReference type="EMBL" id="CAH2219711.1"/>
    </source>
</evidence>
<dbReference type="InterPro" id="IPR001623">
    <property type="entry name" value="DnaJ_domain"/>
</dbReference>
<name>A0AAD1VJR8_PELCU</name>
<evidence type="ECO:0000256" key="1">
    <source>
        <dbReference type="SAM" id="MobiDB-lite"/>
    </source>
</evidence>
<feature type="region of interest" description="Disordered" evidence="1">
    <location>
        <begin position="55"/>
        <end position="74"/>
    </location>
</feature>
<dbReference type="EMBL" id="OW240912">
    <property type="protein sequence ID" value="CAH2219711.1"/>
    <property type="molecule type" value="Genomic_DNA"/>
</dbReference>
<gene>
    <name evidence="4" type="ORF">PECUL_23A047600</name>
</gene>
<dbReference type="SMART" id="SM00271">
    <property type="entry name" value="DnaJ"/>
    <property type="match status" value="1"/>
</dbReference>
<dbReference type="SUPFAM" id="SSF46565">
    <property type="entry name" value="Chaperone J-domain"/>
    <property type="match status" value="1"/>
</dbReference>
<accession>A0AAD1VJR8</accession>
<keyword evidence="2" id="KW-0812">Transmembrane</keyword>
<dbReference type="PANTHER" id="PTHR44873">
    <property type="entry name" value="DNAJ HOMOLOG SUBFAMILY C MEMBER 30, MITOCHONDRIAL"/>
    <property type="match status" value="1"/>
</dbReference>
<keyword evidence="2" id="KW-1133">Transmembrane helix</keyword>
<reference evidence="4" key="1">
    <citation type="submission" date="2022-03" db="EMBL/GenBank/DDBJ databases">
        <authorList>
            <person name="Alioto T."/>
            <person name="Alioto T."/>
            <person name="Gomez Garrido J."/>
        </authorList>
    </citation>
    <scope>NUCLEOTIDE SEQUENCE</scope>
</reference>
<dbReference type="InterPro" id="IPR036869">
    <property type="entry name" value="J_dom_sf"/>
</dbReference>
<keyword evidence="2" id="KW-0472">Membrane</keyword>
<dbReference type="CDD" id="cd06257">
    <property type="entry name" value="DnaJ"/>
    <property type="match status" value="1"/>
</dbReference>
<dbReference type="PROSITE" id="PS50076">
    <property type="entry name" value="DNAJ_2"/>
    <property type="match status" value="1"/>
</dbReference>
<feature type="region of interest" description="Disordered" evidence="1">
    <location>
        <begin position="153"/>
        <end position="183"/>
    </location>
</feature>
<feature type="domain" description="J" evidence="3">
    <location>
        <begin position="80"/>
        <end position="145"/>
    </location>
</feature>
<proteinExistence type="predicted"/>
<protein>
    <recommendedName>
        <fullName evidence="3">J domain-containing protein</fullName>
    </recommendedName>
</protein>
<dbReference type="Gene3D" id="1.10.287.110">
    <property type="entry name" value="DnaJ domain"/>
    <property type="match status" value="1"/>
</dbReference>
<organism evidence="4 5">
    <name type="scientific">Pelobates cultripes</name>
    <name type="common">Western spadefoot toad</name>
    <dbReference type="NCBI Taxonomy" id="61616"/>
    <lineage>
        <taxon>Eukaryota</taxon>
        <taxon>Metazoa</taxon>
        <taxon>Chordata</taxon>
        <taxon>Craniata</taxon>
        <taxon>Vertebrata</taxon>
        <taxon>Euteleostomi</taxon>
        <taxon>Amphibia</taxon>
        <taxon>Batrachia</taxon>
        <taxon>Anura</taxon>
        <taxon>Pelobatoidea</taxon>
        <taxon>Pelobatidae</taxon>
        <taxon>Pelobates</taxon>
    </lineage>
</organism>
<dbReference type="PRINTS" id="PR00625">
    <property type="entry name" value="JDOMAIN"/>
</dbReference>
<sequence length="250" mass="27797">MSGAAASLPVRPRHFRYTILTRYSNLTEHRLLGLSPGLAPAWLSVRGLSQGPRLGAANNNNNHRRNGPRPAPPLLRSRTAYYDILGVSSGASQAQVKTAYYKQSFRFHPDRNAGSEEAALRFGEVTEAYHVLGSLSLRKKYDLGVLSLEEARNAGKPSGRAGSPARTGPAGRTEGSSSPRTPSKAMFNFDAFYQAHYGEQLERERLQRARRAYMERVRRQPSQKYPFHQLSEVSALLLFLTAAAFFFSLK</sequence>
<evidence type="ECO:0000313" key="5">
    <source>
        <dbReference type="Proteomes" id="UP001295444"/>
    </source>
</evidence>
<dbReference type="AlphaFoldDB" id="A0AAD1VJR8"/>
<evidence type="ECO:0000259" key="3">
    <source>
        <dbReference type="PROSITE" id="PS50076"/>
    </source>
</evidence>
<dbReference type="Proteomes" id="UP001295444">
    <property type="component" value="Chromosome 01"/>
</dbReference>
<feature type="transmembrane region" description="Helical" evidence="2">
    <location>
        <begin position="230"/>
        <end position="249"/>
    </location>
</feature>
<keyword evidence="5" id="KW-1185">Reference proteome</keyword>